<dbReference type="InterPro" id="IPR036249">
    <property type="entry name" value="Thioredoxin-like_sf"/>
</dbReference>
<keyword evidence="3" id="KW-1015">Disulfide bond</keyword>
<keyword evidence="4" id="KW-1133">Transmembrane helix</keyword>
<evidence type="ECO:0000256" key="2">
    <source>
        <dbReference type="PIRSR" id="PIRSR603782-1"/>
    </source>
</evidence>
<dbReference type="RefSeq" id="WP_215615789.1">
    <property type="nucleotide sequence ID" value="NZ_CP076135.1"/>
</dbReference>
<dbReference type="Pfam" id="PF02630">
    <property type="entry name" value="SCO1-SenC"/>
    <property type="match status" value="1"/>
</dbReference>
<dbReference type="AlphaFoldDB" id="A0A975NUJ7"/>
<evidence type="ECO:0000313" key="6">
    <source>
        <dbReference type="Proteomes" id="UP000680805"/>
    </source>
</evidence>
<feature type="disulfide bond" description="Redox-active" evidence="3">
    <location>
        <begin position="68"/>
        <end position="72"/>
    </location>
</feature>
<gene>
    <name evidence="5" type="ORF">KMZ68_10995</name>
</gene>
<feature type="binding site" evidence="2">
    <location>
        <position position="72"/>
    </location>
    <ligand>
        <name>Cu cation</name>
        <dbReference type="ChEBI" id="CHEBI:23378"/>
    </ligand>
</feature>
<dbReference type="KEGG" id="bsei:KMZ68_10995"/>
<comment type="similarity">
    <text evidence="1">Belongs to the SCO1/2 family.</text>
</comment>
<name>A0A975NUJ7_9BRAD</name>
<sequence length="255" mass="27713">MLAHLFIAPVSAEAASPQLDPAATVAKGTQALGRAIGNYTLVDMKGAPLALRDYRGKPLVISLVYTACSSVCPPTTQHVIDAVNEAGRMIGLDRFNVLTVGFDARNDTPARLTQFASTQGIRSLNWRVASADPATIEALLGDLGFSYRAVAGGFDHLTQTTIVDREGRIYRHVYGEEFPLQMFMEPLKDVVYGTTTSFTFRGIVDRIKFICTAYDPGAGRYRIDFGLVFGGVIAAFSLLVMGGLILREWFRSAHA</sequence>
<dbReference type="EMBL" id="CP076135">
    <property type="protein sequence ID" value="QWG20314.1"/>
    <property type="molecule type" value="Genomic_DNA"/>
</dbReference>
<protein>
    <submittedName>
        <fullName evidence="5">SCO family protein</fullName>
    </submittedName>
</protein>
<keyword evidence="4" id="KW-0812">Transmembrane</keyword>
<dbReference type="PANTHER" id="PTHR12151:SF8">
    <property type="entry name" value="THIOREDOXIN DOMAIN-CONTAINING PROTEIN"/>
    <property type="match status" value="1"/>
</dbReference>
<evidence type="ECO:0000313" key="5">
    <source>
        <dbReference type="EMBL" id="QWG20314.1"/>
    </source>
</evidence>
<evidence type="ECO:0000256" key="4">
    <source>
        <dbReference type="SAM" id="Phobius"/>
    </source>
</evidence>
<evidence type="ECO:0000256" key="3">
    <source>
        <dbReference type="PIRSR" id="PIRSR603782-2"/>
    </source>
</evidence>
<keyword evidence="2" id="KW-0186">Copper</keyword>
<keyword evidence="4" id="KW-0472">Membrane</keyword>
<proteinExistence type="inferred from homology"/>
<reference evidence="5" key="1">
    <citation type="submission" date="2021-06" db="EMBL/GenBank/DDBJ databases">
        <title>Bradyrhizobium sp. S2-11-2 Genome sequencing.</title>
        <authorList>
            <person name="Jin L."/>
        </authorList>
    </citation>
    <scope>NUCLEOTIDE SEQUENCE</scope>
    <source>
        <strain evidence="5">S2-11-2</strain>
    </source>
</reference>
<organism evidence="5 6">
    <name type="scientific">Bradyrhizobium sediminis</name>
    <dbReference type="NCBI Taxonomy" id="2840469"/>
    <lineage>
        <taxon>Bacteria</taxon>
        <taxon>Pseudomonadati</taxon>
        <taxon>Pseudomonadota</taxon>
        <taxon>Alphaproteobacteria</taxon>
        <taxon>Hyphomicrobiales</taxon>
        <taxon>Nitrobacteraceae</taxon>
        <taxon>Bradyrhizobium</taxon>
    </lineage>
</organism>
<dbReference type="Proteomes" id="UP000680805">
    <property type="component" value="Chromosome"/>
</dbReference>
<evidence type="ECO:0000256" key="1">
    <source>
        <dbReference type="ARBA" id="ARBA00010996"/>
    </source>
</evidence>
<dbReference type="CDD" id="cd02968">
    <property type="entry name" value="SCO"/>
    <property type="match status" value="1"/>
</dbReference>
<dbReference type="SUPFAM" id="SSF52833">
    <property type="entry name" value="Thioredoxin-like"/>
    <property type="match status" value="1"/>
</dbReference>
<dbReference type="InterPro" id="IPR003782">
    <property type="entry name" value="SCO1/SenC"/>
</dbReference>
<dbReference type="GO" id="GO:0046872">
    <property type="term" value="F:metal ion binding"/>
    <property type="evidence" value="ECO:0007669"/>
    <property type="project" value="UniProtKB-KW"/>
</dbReference>
<dbReference type="Gene3D" id="3.40.30.10">
    <property type="entry name" value="Glutaredoxin"/>
    <property type="match status" value="1"/>
</dbReference>
<accession>A0A975NUJ7</accession>
<feature type="binding site" evidence="2">
    <location>
        <position position="68"/>
    </location>
    <ligand>
        <name>Cu cation</name>
        <dbReference type="ChEBI" id="CHEBI:23378"/>
    </ligand>
</feature>
<feature type="transmembrane region" description="Helical" evidence="4">
    <location>
        <begin position="225"/>
        <end position="246"/>
    </location>
</feature>
<dbReference type="PANTHER" id="PTHR12151">
    <property type="entry name" value="ELECTRON TRANSPORT PROTIN SCO1/SENC FAMILY MEMBER"/>
    <property type="match status" value="1"/>
</dbReference>
<keyword evidence="2" id="KW-0479">Metal-binding</keyword>